<dbReference type="Gene3D" id="1.10.150.280">
    <property type="entry name" value="AF1531-like domain"/>
    <property type="match status" value="1"/>
</dbReference>
<protein>
    <submittedName>
        <fullName evidence="3">DNA uptake protein related DNA-binding protein</fullName>
    </submittedName>
</protein>
<dbReference type="EMBL" id="AZEC01000002">
    <property type="protein sequence ID" value="KRL14176.1"/>
    <property type="molecule type" value="Genomic_DNA"/>
</dbReference>
<dbReference type="SMART" id="SM00278">
    <property type="entry name" value="HhH1"/>
    <property type="match status" value="2"/>
</dbReference>
<dbReference type="STRING" id="1423792.FD09_GL001340"/>
<feature type="region of interest" description="Disordered" evidence="1">
    <location>
        <begin position="26"/>
        <end position="57"/>
    </location>
</feature>
<evidence type="ECO:0000259" key="2">
    <source>
        <dbReference type="SMART" id="SM00278"/>
    </source>
</evidence>
<dbReference type="GO" id="GO:0003677">
    <property type="term" value="F:DNA binding"/>
    <property type="evidence" value="ECO:0007669"/>
    <property type="project" value="UniProtKB-KW"/>
</dbReference>
<dbReference type="Pfam" id="PF12836">
    <property type="entry name" value="HHH_3"/>
    <property type="match status" value="1"/>
</dbReference>
<dbReference type="InterPro" id="IPR004509">
    <property type="entry name" value="Competence_ComEA_HhH"/>
</dbReference>
<dbReference type="InterPro" id="IPR003583">
    <property type="entry name" value="Hlx-hairpin-Hlx_DNA-bd_motif"/>
</dbReference>
<name>A0A0R1N1S3_9LACO</name>
<feature type="region of interest" description="Disordered" evidence="1">
    <location>
        <begin position="129"/>
        <end position="162"/>
    </location>
</feature>
<proteinExistence type="predicted"/>
<accession>A0A0R1N1S3</accession>
<evidence type="ECO:0000313" key="3">
    <source>
        <dbReference type="EMBL" id="KRL14176.1"/>
    </source>
</evidence>
<dbReference type="InterPro" id="IPR051675">
    <property type="entry name" value="Endo/Exo/Phosphatase_dom_1"/>
</dbReference>
<reference evidence="3 4" key="1">
    <citation type="journal article" date="2015" name="Genome Announc.">
        <title>Expanding the biotechnology potential of lactobacilli through comparative genomics of 213 strains and associated genera.</title>
        <authorList>
            <person name="Sun Z."/>
            <person name="Harris H.M."/>
            <person name="McCann A."/>
            <person name="Guo C."/>
            <person name="Argimon S."/>
            <person name="Zhang W."/>
            <person name="Yang X."/>
            <person name="Jeffery I.B."/>
            <person name="Cooney J.C."/>
            <person name="Kagawa T.F."/>
            <person name="Liu W."/>
            <person name="Song Y."/>
            <person name="Salvetti E."/>
            <person name="Wrobel A."/>
            <person name="Rasinkangas P."/>
            <person name="Parkhill J."/>
            <person name="Rea M.C."/>
            <person name="O'Sullivan O."/>
            <person name="Ritari J."/>
            <person name="Douillard F.P."/>
            <person name="Paul Ross R."/>
            <person name="Yang R."/>
            <person name="Briner A.E."/>
            <person name="Felis G.E."/>
            <person name="de Vos W.M."/>
            <person name="Barrangou R."/>
            <person name="Klaenhammer T.R."/>
            <person name="Caufield P.W."/>
            <person name="Cui Y."/>
            <person name="Zhang H."/>
            <person name="O'Toole P.W."/>
        </authorList>
    </citation>
    <scope>NUCLEOTIDE SEQUENCE [LARGE SCALE GENOMIC DNA]</scope>
    <source>
        <strain evidence="3 4">DSM 12744</strain>
    </source>
</reference>
<dbReference type="GO" id="GO:0015627">
    <property type="term" value="C:type II protein secretion system complex"/>
    <property type="evidence" value="ECO:0007669"/>
    <property type="project" value="TreeGrafter"/>
</dbReference>
<dbReference type="GO" id="GO:0006281">
    <property type="term" value="P:DNA repair"/>
    <property type="evidence" value="ECO:0007669"/>
    <property type="project" value="InterPro"/>
</dbReference>
<dbReference type="Proteomes" id="UP000051330">
    <property type="component" value="Unassembled WGS sequence"/>
</dbReference>
<dbReference type="PANTHER" id="PTHR21180:SF32">
    <property type="entry name" value="ENDONUCLEASE_EXONUCLEASE_PHOSPHATASE FAMILY DOMAIN-CONTAINING PROTEIN 1"/>
    <property type="match status" value="1"/>
</dbReference>
<dbReference type="PANTHER" id="PTHR21180">
    <property type="entry name" value="ENDONUCLEASE/EXONUCLEASE/PHOSPHATASE FAMILY DOMAIN-CONTAINING PROTEIN 1"/>
    <property type="match status" value="1"/>
</dbReference>
<feature type="compositionally biased region" description="Low complexity" evidence="1">
    <location>
        <begin position="129"/>
        <end position="149"/>
    </location>
</feature>
<evidence type="ECO:0000256" key="1">
    <source>
        <dbReference type="SAM" id="MobiDB-lite"/>
    </source>
</evidence>
<dbReference type="Pfam" id="PF10531">
    <property type="entry name" value="SLBB"/>
    <property type="match status" value="1"/>
</dbReference>
<dbReference type="SUPFAM" id="SSF47781">
    <property type="entry name" value="RuvA domain 2-like"/>
    <property type="match status" value="1"/>
</dbReference>
<feature type="domain" description="Helix-hairpin-helix DNA-binding motif class 1" evidence="2">
    <location>
        <begin position="165"/>
        <end position="184"/>
    </location>
</feature>
<sequence>MFAALALLGFWYLRQIQPATVLTPTQPASIPKSARQTRQGMVGQVSSSTSSKQEMKQSTTVAKKTIIWVDVQGAVNQPGVYQLAPGSRLDHAVRMAGGLTGNADRRQVNLAQSLTDGTAVYIPQQGEQGPLAASASSGVPAASATSGPADGASEAPKNLNSVSQAELEEISGIGPKRAQEIIAYRESHGPFQSVDDLKEISGIGEKTIANLKTALTV</sequence>
<dbReference type="Gene3D" id="3.10.560.10">
    <property type="entry name" value="Outer membrane lipoprotein wza domain like"/>
    <property type="match status" value="1"/>
</dbReference>
<feature type="domain" description="Helix-hairpin-helix DNA-binding motif class 1" evidence="2">
    <location>
        <begin position="195"/>
        <end position="214"/>
    </location>
</feature>
<keyword evidence="3" id="KW-0238">DNA-binding</keyword>
<evidence type="ECO:0000313" key="4">
    <source>
        <dbReference type="Proteomes" id="UP000051330"/>
    </source>
</evidence>
<dbReference type="InterPro" id="IPR010994">
    <property type="entry name" value="RuvA_2-like"/>
</dbReference>
<dbReference type="PATRIC" id="fig|1423792.3.peg.1359"/>
<keyword evidence="4" id="KW-1185">Reference proteome</keyword>
<dbReference type="NCBIfam" id="TIGR00426">
    <property type="entry name" value="competence protein ComEA helix-hairpin-helix repeat region"/>
    <property type="match status" value="1"/>
</dbReference>
<dbReference type="InterPro" id="IPR019554">
    <property type="entry name" value="Soluble_ligand-bd"/>
</dbReference>
<gene>
    <name evidence="3" type="ORF">FD09_GL001340</name>
</gene>
<dbReference type="AlphaFoldDB" id="A0A0R1N1S3"/>
<organism evidence="3 4">
    <name type="scientific">Schleiferilactobacillus perolens DSM 12744</name>
    <dbReference type="NCBI Taxonomy" id="1423792"/>
    <lineage>
        <taxon>Bacteria</taxon>
        <taxon>Bacillati</taxon>
        <taxon>Bacillota</taxon>
        <taxon>Bacilli</taxon>
        <taxon>Lactobacillales</taxon>
        <taxon>Lactobacillaceae</taxon>
        <taxon>Schleiferilactobacillus</taxon>
    </lineage>
</organism>
<dbReference type="GO" id="GO:0015628">
    <property type="term" value="P:protein secretion by the type II secretion system"/>
    <property type="evidence" value="ECO:0007669"/>
    <property type="project" value="TreeGrafter"/>
</dbReference>
<comment type="caution">
    <text evidence="3">The sequence shown here is derived from an EMBL/GenBank/DDBJ whole genome shotgun (WGS) entry which is preliminary data.</text>
</comment>